<evidence type="ECO:0000313" key="3">
    <source>
        <dbReference type="Proteomes" id="UP000663870"/>
    </source>
</evidence>
<evidence type="ECO:0000313" key="1">
    <source>
        <dbReference type="EMBL" id="CAF0810744.1"/>
    </source>
</evidence>
<sequence>MTNFDKLFRRLVISKSFIRGWGNPLHLQELCVSRREKVAIRNECLKLVPAESIQENTVEIVKQEIKGDRQYIDAKFRSPIANHMGHMVPTEVATAHFQLVLPHDHRVGMDSIPINICYAGTGDQGFNRRRLLTAHPLLKQYRIGSIILENPYYGVRKPKHQVRSSLFYVTDLLVMGGALMLETLALLHWCEKMKLTPAILHGFSLGGHMASLAFTNWPGPLSLLSCASWSTSSTAFCDGVLSRTIPWDLLKKQFYENKAYQTFYEYLREGKKSTSSNLSVIDPVKDMMRLIMDEFTSLDNYSRPVESNIPNAMFIIGTNDGYVLRDGIPDMNDVWPGCLVRYIPYGHISGFLFSQSVFQHAVAEMLQRQQPNVKLKKSPITSPITITTSTNT</sequence>
<dbReference type="Proteomes" id="UP000663854">
    <property type="component" value="Unassembled WGS sequence"/>
</dbReference>
<dbReference type="Proteomes" id="UP000663870">
    <property type="component" value="Unassembled WGS sequence"/>
</dbReference>
<dbReference type="Pfam" id="PF09752">
    <property type="entry name" value="ABHD18"/>
    <property type="match status" value="1"/>
</dbReference>
<accession>A0A813TKN9</accession>
<keyword evidence="3" id="KW-1185">Reference proteome</keyword>
<reference evidence="1" key="1">
    <citation type="submission" date="2021-02" db="EMBL/GenBank/DDBJ databases">
        <authorList>
            <person name="Nowell W R."/>
        </authorList>
    </citation>
    <scope>NUCLEOTIDE SEQUENCE</scope>
</reference>
<dbReference type="EMBL" id="CAJNOL010000067">
    <property type="protein sequence ID" value="CAF0810744.1"/>
    <property type="molecule type" value="Genomic_DNA"/>
</dbReference>
<dbReference type="Gene3D" id="3.40.50.1820">
    <property type="entry name" value="alpha/beta hydrolase"/>
    <property type="match status" value="1"/>
</dbReference>
<organism evidence="1 3">
    <name type="scientific">Rotaria sordida</name>
    <dbReference type="NCBI Taxonomy" id="392033"/>
    <lineage>
        <taxon>Eukaryota</taxon>
        <taxon>Metazoa</taxon>
        <taxon>Spiralia</taxon>
        <taxon>Gnathifera</taxon>
        <taxon>Rotifera</taxon>
        <taxon>Eurotatoria</taxon>
        <taxon>Bdelloidea</taxon>
        <taxon>Philodinida</taxon>
        <taxon>Philodinidae</taxon>
        <taxon>Rotaria</taxon>
    </lineage>
</organism>
<dbReference type="AlphaFoldDB" id="A0A813TKN9"/>
<proteinExistence type="predicted"/>
<gene>
    <name evidence="1" type="ORF">JXQ802_LOCUS4705</name>
    <name evidence="2" type="ORF">PYM288_LOCUS6453</name>
</gene>
<dbReference type="EMBL" id="CAJNOH010000071">
    <property type="protein sequence ID" value="CAF0838638.1"/>
    <property type="molecule type" value="Genomic_DNA"/>
</dbReference>
<evidence type="ECO:0000313" key="2">
    <source>
        <dbReference type="EMBL" id="CAF0838638.1"/>
    </source>
</evidence>
<name>A0A813TKN9_9BILA</name>
<dbReference type="PANTHER" id="PTHR13617">
    <property type="entry name" value="PROTEIN ABHD18"/>
    <property type="match status" value="1"/>
</dbReference>
<dbReference type="SUPFAM" id="SSF53474">
    <property type="entry name" value="alpha/beta-Hydrolases"/>
    <property type="match status" value="1"/>
</dbReference>
<dbReference type="InterPro" id="IPR029058">
    <property type="entry name" value="AB_hydrolase_fold"/>
</dbReference>
<dbReference type="InterPro" id="IPR019149">
    <property type="entry name" value="ABHD18"/>
</dbReference>
<dbReference type="PANTHER" id="PTHR13617:SF14">
    <property type="entry name" value="PROTEIN ABHD18"/>
    <property type="match status" value="1"/>
</dbReference>
<comment type="caution">
    <text evidence="1">The sequence shown here is derived from an EMBL/GenBank/DDBJ whole genome shotgun (WGS) entry which is preliminary data.</text>
</comment>
<protein>
    <submittedName>
        <fullName evidence="1">Uncharacterized protein</fullName>
    </submittedName>
</protein>